<organism evidence="4 5">
    <name type="scientific">Coniochaeta hoffmannii</name>
    <dbReference type="NCBI Taxonomy" id="91930"/>
    <lineage>
        <taxon>Eukaryota</taxon>
        <taxon>Fungi</taxon>
        <taxon>Dikarya</taxon>
        <taxon>Ascomycota</taxon>
        <taxon>Pezizomycotina</taxon>
        <taxon>Sordariomycetes</taxon>
        <taxon>Sordariomycetidae</taxon>
        <taxon>Coniochaetales</taxon>
        <taxon>Coniochaetaceae</taxon>
        <taxon>Coniochaeta</taxon>
    </lineage>
</organism>
<dbReference type="InterPro" id="IPR036291">
    <property type="entry name" value="NAD(P)-bd_dom_sf"/>
</dbReference>
<name>A0AA38VND9_9PEZI</name>
<dbReference type="InterPro" id="IPR002347">
    <property type="entry name" value="SDR_fam"/>
</dbReference>
<evidence type="ECO:0000256" key="2">
    <source>
        <dbReference type="ARBA" id="ARBA00022857"/>
    </source>
</evidence>
<keyword evidence="5" id="KW-1185">Reference proteome</keyword>
<reference evidence="4" key="1">
    <citation type="submission" date="2022-07" db="EMBL/GenBank/DDBJ databases">
        <title>Fungi with potential for degradation of polypropylene.</title>
        <authorList>
            <person name="Gostincar C."/>
        </authorList>
    </citation>
    <scope>NUCLEOTIDE SEQUENCE</scope>
    <source>
        <strain evidence="4">EXF-13287</strain>
    </source>
</reference>
<accession>A0AA38VND9</accession>
<dbReference type="InterPro" id="IPR020904">
    <property type="entry name" value="Sc_DH/Rdtase_CS"/>
</dbReference>
<evidence type="ECO:0000313" key="5">
    <source>
        <dbReference type="Proteomes" id="UP001174691"/>
    </source>
</evidence>
<comment type="similarity">
    <text evidence="1">Belongs to the short-chain dehydrogenases/reductases (SDR) family.</text>
</comment>
<keyword evidence="3" id="KW-0560">Oxidoreductase</keyword>
<protein>
    <submittedName>
        <fullName evidence="4">Short chain dehydrogenase</fullName>
    </submittedName>
</protein>
<keyword evidence="2" id="KW-0521">NADP</keyword>
<sequence>MGSTDYTTKVLITGANTGLGWQIAKKLASEHKDYHVIMSGRKKDAIEKAVADFQSQGLTNVEPLVLDISSDESIANAAKAVAEKHGRLDVLINNAGLTSDNGADAETDFSRAKWNMVFEVNVIGTAIVTDAFLPLLEKSRAETKRIVFMTSSLGSIGMLMDKSTVWRKSQFRIYSTSKSAVNMLMAQYAVQYEDDPTWKINVCCPGHCATNLNAGKGSEDPALGAINACRLATLGIEGETGTFSNRHGPVPW</sequence>
<dbReference type="EMBL" id="JANBVN010000160">
    <property type="protein sequence ID" value="KAJ9137390.1"/>
    <property type="molecule type" value="Genomic_DNA"/>
</dbReference>
<evidence type="ECO:0000313" key="4">
    <source>
        <dbReference type="EMBL" id="KAJ9137390.1"/>
    </source>
</evidence>
<gene>
    <name evidence="4" type="ORF">NKR19_g8231</name>
</gene>
<dbReference type="PROSITE" id="PS00061">
    <property type="entry name" value="ADH_SHORT"/>
    <property type="match status" value="1"/>
</dbReference>
<evidence type="ECO:0000256" key="3">
    <source>
        <dbReference type="ARBA" id="ARBA00023002"/>
    </source>
</evidence>
<evidence type="ECO:0000256" key="1">
    <source>
        <dbReference type="ARBA" id="ARBA00006484"/>
    </source>
</evidence>
<dbReference type="Proteomes" id="UP001174691">
    <property type="component" value="Unassembled WGS sequence"/>
</dbReference>
<proteinExistence type="inferred from homology"/>
<dbReference type="GO" id="GO:0016491">
    <property type="term" value="F:oxidoreductase activity"/>
    <property type="evidence" value="ECO:0007669"/>
    <property type="project" value="UniProtKB-KW"/>
</dbReference>
<dbReference type="PRINTS" id="PR00081">
    <property type="entry name" value="GDHRDH"/>
</dbReference>
<dbReference type="AlphaFoldDB" id="A0AA38VND9"/>
<dbReference type="SUPFAM" id="SSF51735">
    <property type="entry name" value="NAD(P)-binding Rossmann-fold domains"/>
    <property type="match status" value="1"/>
</dbReference>
<comment type="caution">
    <text evidence="4">The sequence shown here is derived from an EMBL/GenBank/DDBJ whole genome shotgun (WGS) entry which is preliminary data.</text>
</comment>
<dbReference type="Pfam" id="PF00106">
    <property type="entry name" value="adh_short"/>
    <property type="match status" value="1"/>
</dbReference>
<dbReference type="PANTHER" id="PTHR43963">
    <property type="entry name" value="CARBONYL REDUCTASE 1-RELATED"/>
    <property type="match status" value="1"/>
</dbReference>
<dbReference type="Gene3D" id="3.40.50.720">
    <property type="entry name" value="NAD(P)-binding Rossmann-like Domain"/>
    <property type="match status" value="1"/>
</dbReference>
<dbReference type="PANTHER" id="PTHR43963:SF6">
    <property type="entry name" value="CHAIN DEHYDROGENASE FAMILY PROTEIN, PUTATIVE (AFU_ORTHOLOGUE AFUA_3G15350)-RELATED"/>
    <property type="match status" value="1"/>
</dbReference>